<keyword evidence="1" id="KW-0812">Transmembrane</keyword>
<dbReference type="RefSeq" id="WP_015262654.1">
    <property type="nucleotide sequence ID" value="NC_019903.1"/>
</dbReference>
<dbReference type="InterPro" id="IPR054229">
    <property type="entry name" value="DUF6954"/>
</dbReference>
<dbReference type="EMBL" id="CP003344">
    <property type="protein sequence ID" value="AGA69678.1"/>
    <property type="molecule type" value="Genomic_DNA"/>
</dbReference>
<dbReference type="KEGG" id="ddl:Desdi_2247"/>
<gene>
    <name evidence="2" type="ordered locus">Desdi_2247</name>
</gene>
<keyword evidence="1" id="KW-0472">Membrane</keyword>
<evidence type="ECO:0000313" key="3">
    <source>
        <dbReference type="Proteomes" id="UP000010797"/>
    </source>
</evidence>
<evidence type="ECO:0000313" key="2">
    <source>
        <dbReference type="EMBL" id="AGA69678.1"/>
    </source>
</evidence>
<proteinExistence type="predicted"/>
<dbReference type="Proteomes" id="UP000010797">
    <property type="component" value="Chromosome"/>
</dbReference>
<feature type="transmembrane region" description="Helical" evidence="1">
    <location>
        <begin position="63"/>
        <end position="82"/>
    </location>
</feature>
<keyword evidence="3" id="KW-1185">Reference proteome</keyword>
<accession>L0F9Q9</accession>
<organism evidence="2 3">
    <name type="scientific">Desulfitobacterium dichloroeliminans (strain LMG P-21439 / DCA1)</name>
    <dbReference type="NCBI Taxonomy" id="871963"/>
    <lineage>
        <taxon>Bacteria</taxon>
        <taxon>Bacillati</taxon>
        <taxon>Bacillota</taxon>
        <taxon>Clostridia</taxon>
        <taxon>Eubacteriales</taxon>
        <taxon>Desulfitobacteriaceae</taxon>
        <taxon>Desulfitobacterium</taxon>
    </lineage>
</organism>
<feature type="transmembrane region" description="Helical" evidence="1">
    <location>
        <begin position="88"/>
        <end position="106"/>
    </location>
</feature>
<reference evidence="3" key="1">
    <citation type="submission" date="2012-02" db="EMBL/GenBank/DDBJ databases">
        <title>Complete sequence of Desulfitobacterium dichloroeliminans LMG P-21439.</title>
        <authorList>
            <person name="Lucas S."/>
            <person name="Han J."/>
            <person name="Lapidus A."/>
            <person name="Cheng J.-F."/>
            <person name="Goodwin L."/>
            <person name="Pitluck S."/>
            <person name="Peters L."/>
            <person name="Ovchinnikova G."/>
            <person name="Teshima H."/>
            <person name="Detter J.C."/>
            <person name="Han C."/>
            <person name="Tapia R."/>
            <person name="Land M."/>
            <person name="Hauser L."/>
            <person name="Kyrpides N."/>
            <person name="Ivanova N."/>
            <person name="Pagani I."/>
            <person name="Kruse T."/>
            <person name="de Vos W.M."/>
            <person name="Boon N."/>
            <person name="Smidt H."/>
            <person name="Woyke T."/>
        </authorList>
    </citation>
    <scope>NUCLEOTIDE SEQUENCE [LARGE SCALE GENOMIC DNA]</scope>
    <source>
        <strain evidence="3">LMG P-21439 / DCA1</strain>
    </source>
</reference>
<dbReference type="AlphaFoldDB" id="L0F9Q9"/>
<dbReference type="HOGENOM" id="CLU_2105025_0_0_9"/>
<evidence type="ECO:0000256" key="1">
    <source>
        <dbReference type="SAM" id="Phobius"/>
    </source>
</evidence>
<dbReference type="Pfam" id="PF22268">
    <property type="entry name" value="DUF6954"/>
    <property type="match status" value="1"/>
</dbReference>
<sequence>MKKILWYLIAFLLGILPGFFIVFNSVFSDPSGNFFERLVTYLLVIVSFGVLGFLLGRTRENPLMMGTMLSLFSIILLVLYLFKEPGSLLLILSYLVLTLGASYLGAKWGAPKTKD</sequence>
<feature type="transmembrane region" description="Helical" evidence="1">
    <location>
        <begin position="38"/>
        <end position="56"/>
    </location>
</feature>
<name>L0F9Q9_DESDL</name>
<keyword evidence="1" id="KW-1133">Transmembrane helix</keyword>
<protein>
    <submittedName>
        <fullName evidence="2">Uncharacterized protein</fullName>
    </submittedName>
</protein>
<dbReference type="STRING" id="871963.Desdi_2247"/>
<dbReference type="OrthoDB" id="9971322at2"/>